<dbReference type="InterPro" id="IPR012341">
    <property type="entry name" value="6hp_glycosidase-like_sf"/>
</dbReference>
<keyword evidence="1" id="KW-0328">Glycosyltransferase</keyword>
<dbReference type="InterPro" id="IPR010383">
    <property type="entry name" value="Glyco_hydrolase_94_b-supersand"/>
</dbReference>
<organism evidence="5 6">
    <name type="scientific">Microbulbifer elongatus</name>
    <dbReference type="NCBI Taxonomy" id="86173"/>
    <lineage>
        <taxon>Bacteria</taxon>
        <taxon>Pseudomonadati</taxon>
        <taxon>Pseudomonadota</taxon>
        <taxon>Gammaproteobacteria</taxon>
        <taxon>Cellvibrionales</taxon>
        <taxon>Microbulbiferaceae</taxon>
        <taxon>Microbulbifer</taxon>
    </lineage>
</organism>
<protein>
    <submittedName>
        <fullName evidence="5">NdvB protein</fullName>
    </submittedName>
</protein>
<feature type="domain" description="Glycosyl hydrolase 94 catalytic" evidence="4">
    <location>
        <begin position="321"/>
        <end position="725"/>
    </location>
</feature>
<dbReference type="InterPro" id="IPR037018">
    <property type="entry name" value="GH65_N"/>
</dbReference>
<reference evidence="5" key="1">
    <citation type="thesis" date="2020" institute="Technische Universitat Dresden" country="Dresden, Germany">
        <title>The Agarolytic System of Microbulbifer elongatus PORT2, Isolated from Batu Karas, Pangandaran West Java Indonesia.</title>
        <authorList>
            <person name="Anggraeni S.R."/>
        </authorList>
    </citation>
    <scope>NUCLEOTIDE SEQUENCE</scope>
    <source>
        <strain evidence="5">PORT2</strain>
    </source>
</reference>
<dbReference type="Gene3D" id="2.60.420.10">
    <property type="entry name" value="Maltose phosphorylase, domain 3"/>
    <property type="match status" value="1"/>
</dbReference>
<proteinExistence type="predicted"/>
<evidence type="ECO:0000256" key="1">
    <source>
        <dbReference type="ARBA" id="ARBA00022676"/>
    </source>
</evidence>
<evidence type="ECO:0000259" key="3">
    <source>
        <dbReference type="Pfam" id="PF06165"/>
    </source>
</evidence>
<accession>A0ABT1NY32</accession>
<evidence type="ECO:0000313" key="6">
    <source>
        <dbReference type="Proteomes" id="UP001205566"/>
    </source>
</evidence>
<dbReference type="InterPro" id="IPR033432">
    <property type="entry name" value="GH94_catalytic"/>
</dbReference>
<evidence type="ECO:0000313" key="5">
    <source>
        <dbReference type="EMBL" id="MCQ3828753.1"/>
    </source>
</evidence>
<dbReference type="Pfam" id="PF06165">
    <property type="entry name" value="GH94_b-supersand"/>
    <property type="match status" value="1"/>
</dbReference>
<dbReference type="SUPFAM" id="SSF48208">
    <property type="entry name" value="Six-hairpin glycosidases"/>
    <property type="match status" value="1"/>
</dbReference>
<sequence length="823" mass="92514">MNHATENTALLSSAAEEARCTLTSPTAMPAASAFLWNRRMLLQVNCRGFVVARHMQPEPAAYAHAPNLEAKTFMQPEQPFYAHHPGRFLYVKDEDNGALFSCPYEPVRARAEQFAFSVGADEITWRLRQAGLEMTMTLRVPVDDAVELWECTLRNDSPGARRISAYPYFPVGYMSWMNQSGEYRADLGGIVCSSITPYQKVDDYFKNQHLKDKTFLLHETAPDAWEAAQSVFEGEGGLHNPDGVRQPLLGGGDARYQVPTAALQYQLQLAPGEERTLRFLFGPARDDEEIFALRERYLSATGFATAAREYQEYLAQGRGCLQIETPDRELDAFANHWLPRQVFYHGDVNRLTTDPQTRNYLQDQLGMAYIRPQTARSALLRTLSQQKADGSLPDGILLSPEAELKYINQVPHTDHCVWLPIFLRGYLDETGDHALLDERVIPEGEDKVDGEGHGRSVFECVSRAMDWLAAARDDRGLSYIGQGDWCDPMNMVGYRGRGVSGWLSLATAYALKLWAEICRQQNQLGPAEKYVRLAAEINSAVNRHLWDGDWFARGITDDGTVFGVSEDQEGSIFLNPQSWALLSGAADDNQRKRLLRAVKQQLETPFGPMMLAPAYTGMREDVGRVTQKFPGSAENGSVYNHAAAFYIYSLYAIGESDRAWHLLRQMIPGPGREDLMQRGQLPVYIPNYYRGAWYQYPAHAGRSSQLLHTGTAAWIYRCLIEQLFGLKGEGEGLRIAPQLPSHWPQAQVQRRFRGAVFDVQFERRVRGDGLQVYVDGEPLTEPLISPVEAGRVYHLRVLLPPAEGSAPTEAVEVERNTENTHPV</sequence>
<comment type="caution">
    <text evidence="5">The sequence shown here is derived from an EMBL/GenBank/DDBJ whole genome shotgun (WGS) entry which is preliminary data.</text>
</comment>
<dbReference type="InterPro" id="IPR008928">
    <property type="entry name" value="6-hairpin_glycosidase_sf"/>
</dbReference>
<keyword evidence="6" id="KW-1185">Reference proteome</keyword>
<name>A0ABT1NY32_9GAMM</name>
<dbReference type="Proteomes" id="UP001205566">
    <property type="component" value="Unassembled WGS sequence"/>
</dbReference>
<dbReference type="Gene3D" id="1.50.10.10">
    <property type="match status" value="1"/>
</dbReference>
<dbReference type="Pfam" id="PF17167">
    <property type="entry name" value="Glyco_hydro_94"/>
    <property type="match status" value="1"/>
</dbReference>
<dbReference type="PANTHER" id="PTHR37469:SF2">
    <property type="entry name" value="CELLOBIONIC ACID PHOSPHORYLASE"/>
    <property type="match status" value="1"/>
</dbReference>
<feature type="domain" description="Glycosyl hydrolase 94 supersandwich" evidence="3">
    <location>
        <begin position="84"/>
        <end position="298"/>
    </location>
</feature>
<dbReference type="PANTHER" id="PTHR37469">
    <property type="entry name" value="CELLOBIONIC ACID PHOSPHORYLASE-RELATED"/>
    <property type="match status" value="1"/>
</dbReference>
<dbReference type="InterPro" id="IPR052047">
    <property type="entry name" value="GH94_Enzymes"/>
</dbReference>
<dbReference type="EMBL" id="JACASI010000013">
    <property type="protein sequence ID" value="MCQ3828753.1"/>
    <property type="molecule type" value="Genomic_DNA"/>
</dbReference>
<gene>
    <name evidence="5" type="ORF">HXX02_04800</name>
</gene>
<dbReference type="Gene3D" id="2.70.98.40">
    <property type="entry name" value="Glycoside hydrolase, family 65, N-terminal domain"/>
    <property type="match status" value="1"/>
</dbReference>
<dbReference type="SUPFAM" id="SSF74650">
    <property type="entry name" value="Galactose mutarotase-like"/>
    <property type="match status" value="1"/>
</dbReference>
<evidence type="ECO:0000256" key="2">
    <source>
        <dbReference type="ARBA" id="ARBA00022679"/>
    </source>
</evidence>
<dbReference type="InterPro" id="IPR011013">
    <property type="entry name" value="Gal_mutarotase_sf_dom"/>
</dbReference>
<keyword evidence="2" id="KW-0808">Transferase</keyword>
<evidence type="ECO:0000259" key="4">
    <source>
        <dbReference type="Pfam" id="PF17167"/>
    </source>
</evidence>